<sequence>MVTPDGRPMVLLARGDTAVTVQAGMMLDEGYRVLRISPEAVRLVYPPTGGEVDIPIPPAPHTP</sequence>
<comment type="caution">
    <text evidence="1">The sequence shown here is derived from an EMBL/GenBank/DDBJ whole genome shotgun (WGS) entry which is preliminary data.</text>
</comment>
<evidence type="ECO:0000313" key="2">
    <source>
        <dbReference type="Proteomes" id="UP001152766"/>
    </source>
</evidence>
<keyword evidence="2" id="KW-1185">Reference proteome</keyword>
<dbReference type="AlphaFoldDB" id="A0A9X4R5W2"/>
<evidence type="ECO:0000313" key="1">
    <source>
        <dbReference type="EMBL" id="MDG0864131.1"/>
    </source>
</evidence>
<reference evidence="1" key="1">
    <citation type="submission" date="2019-02" db="EMBL/GenBank/DDBJ databases">
        <title>Draft genome of the type strain Pelomonas aquatica CCUG 52575T.</title>
        <authorList>
            <person name="Gomila M."/>
            <person name="Lalucat J."/>
        </authorList>
    </citation>
    <scope>NUCLEOTIDE SEQUENCE</scope>
    <source>
        <strain evidence="1">CCUG 52575</strain>
    </source>
</reference>
<name>A0A9X4R5W2_9BURK</name>
<organism evidence="1 2">
    <name type="scientific">Pelomonas aquatica</name>
    <dbReference type="NCBI Taxonomy" id="431058"/>
    <lineage>
        <taxon>Bacteria</taxon>
        <taxon>Pseudomonadati</taxon>
        <taxon>Pseudomonadota</taxon>
        <taxon>Betaproteobacteria</taxon>
        <taxon>Burkholderiales</taxon>
        <taxon>Sphaerotilaceae</taxon>
        <taxon>Roseateles</taxon>
    </lineage>
</organism>
<proteinExistence type="predicted"/>
<accession>A0A9X4R5W2</accession>
<protein>
    <submittedName>
        <fullName evidence="1">Uncharacterized protein</fullName>
    </submittedName>
</protein>
<gene>
    <name evidence="1" type="ORF">EXJ73_16850</name>
</gene>
<dbReference type="RefSeq" id="WP_268154490.1">
    <property type="nucleotide sequence ID" value="NZ_JAPPUW010000037.1"/>
</dbReference>
<dbReference type="Proteomes" id="UP001152766">
    <property type="component" value="Unassembled WGS sequence"/>
</dbReference>
<dbReference type="EMBL" id="SGUG01000027">
    <property type="protein sequence ID" value="MDG0864131.1"/>
    <property type="molecule type" value="Genomic_DNA"/>
</dbReference>